<comment type="similarity">
    <text evidence="2">Belongs to the SAS10 family.</text>
</comment>
<dbReference type="GO" id="GO:0005634">
    <property type="term" value="C:nucleus"/>
    <property type="evidence" value="ECO:0007669"/>
    <property type="project" value="UniProtKB-SubCell"/>
</dbReference>
<accession>A0ABD3MWF4</accession>
<feature type="domain" description="Sas10 C-terminal" evidence="5">
    <location>
        <begin position="655"/>
        <end position="728"/>
    </location>
</feature>
<reference evidence="6 7" key="1">
    <citation type="submission" date="2024-10" db="EMBL/GenBank/DDBJ databases">
        <title>Updated reference genomes for cyclostephanoid diatoms.</title>
        <authorList>
            <person name="Roberts W.R."/>
            <person name="Alverson A.J."/>
        </authorList>
    </citation>
    <scope>NUCLEOTIDE SEQUENCE [LARGE SCALE GENOMIC DNA]</scope>
    <source>
        <strain evidence="6 7">AJA232-27</strain>
    </source>
</reference>
<feature type="region of interest" description="Disordered" evidence="4">
    <location>
        <begin position="1"/>
        <end position="155"/>
    </location>
</feature>
<keyword evidence="7" id="KW-1185">Reference proteome</keyword>
<feature type="compositionally biased region" description="Polar residues" evidence="4">
    <location>
        <begin position="547"/>
        <end position="558"/>
    </location>
</feature>
<sequence length="730" mass="81508">MGRRSRHTAKTGDKSIYKSRSSSTTAAESNDNDSDDNDPMYNEVERFHNRKEEENFMKLDGGDSEDDESDEEDDGITKHQEGVFDLGIGGSSDEEEDDDSDEHDGDSDDDNDVRHERNAAAMASSSDDDDDEDDDDDYKSQKLLNWGDKKHSYYHGDTADLELGQDIEDAYLEEEAGREVEKARLEEMDDADFMLDGVGGDNDVEEKEDKDKSRKGKSKSNIETIQSIRSSRQNLSKLSKSEKIKFLKANHPELLPLVQHFTQPIQELSETTMVAAGALLKRGVVNGAKEAKYPTRLHCECLSPSLTASVVYSISRLQQAVGATTAGLQYLITKSMLQASNALNLSLYLLLKADLASKKNADTEMGLVEEDDGDDIRTHPVMDRLDQLSRLTDKLKEGVEDKIPGLQDQMNNLVKAAALMEGGELSSSEGSDSSDEEGTPSSEHREDDESVDSSANQLVSTRDSRIDDDDGENESSDSDEERESQEAIQRRIMTEAKFALRHQDIDHDVKKSVKRKRRIDHTSSDYGDETEEIDERTLAASRKLASTMNSIVQKSTASSEKRRKFVGAEDEGADDEYDRLQRGLAMMEEDIGKGSDNDNDDGDCISGNEDNDEGFQSDEDEFYSLIKSKSKAKKDAKKQMYTVAPKYPRLEGEVDGERAIGKTILKNRGLVAHKPKINRNPRVKKREQYRKALIRRKGAVREVRTDEGHVYGGEATGIKSGISRSRKLAR</sequence>
<feature type="compositionally biased region" description="Acidic residues" evidence="4">
    <location>
        <begin position="62"/>
        <end position="74"/>
    </location>
</feature>
<gene>
    <name evidence="6" type="ORF">ACHAWU_005485</name>
</gene>
<dbReference type="PANTHER" id="PTHR13237">
    <property type="entry name" value="SOMETHING ABOUT SILENCING PROTEIN 10-RELATED"/>
    <property type="match status" value="1"/>
</dbReference>
<proteinExistence type="inferred from homology"/>
<feature type="compositionally biased region" description="Acidic residues" evidence="4">
    <location>
        <begin position="466"/>
        <end position="483"/>
    </location>
</feature>
<evidence type="ECO:0000256" key="1">
    <source>
        <dbReference type="ARBA" id="ARBA00004123"/>
    </source>
</evidence>
<feature type="region of interest" description="Disordered" evidence="4">
    <location>
        <begin position="547"/>
        <end position="576"/>
    </location>
</feature>
<feature type="region of interest" description="Disordered" evidence="4">
    <location>
        <begin position="421"/>
        <end position="533"/>
    </location>
</feature>
<feature type="compositionally biased region" description="Acidic residues" evidence="4">
    <location>
        <begin position="597"/>
        <end position="619"/>
    </location>
</feature>
<dbReference type="Proteomes" id="UP001530293">
    <property type="component" value="Unassembled WGS sequence"/>
</dbReference>
<dbReference type="InterPro" id="IPR018972">
    <property type="entry name" value="Sas10_C_dom"/>
</dbReference>
<dbReference type="Pfam" id="PF09368">
    <property type="entry name" value="Sas10"/>
    <property type="match status" value="1"/>
</dbReference>
<evidence type="ECO:0000259" key="5">
    <source>
        <dbReference type="Pfam" id="PF09368"/>
    </source>
</evidence>
<dbReference type="AlphaFoldDB" id="A0ABD3MWF4"/>
<evidence type="ECO:0000256" key="4">
    <source>
        <dbReference type="SAM" id="MobiDB-lite"/>
    </source>
</evidence>
<evidence type="ECO:0000313" key="7">
    <source>
        <dbReference type="Proteomes" id="UP001530293"/>
    </source>
</evidence>
<feature type="compositionally biased region" description="Basic and acidic residues" evidence="4">
    <location>
        <begin position="501"/>
        <end position="511"/>
    </location>
</feature>
<protein>
    <recommendedName>
        <fullName evidence="5">Sas10 C-terminal domain-containing protein</fullName>
    </recommendedName>
</protein>
<feature type="compositionally biased region" description="Basic and acidic residues" evidence="4">
    <location>
        <begin position="484"/>
        <end position="494"/>
    </location>
</feature>
<comment type="caution">
    <text evidence="6">The sequence shown here is derived from an EMBL/GenBank/DDBJ whole genome shotgun (WGS) entry which is preliminary data.</text>
</comment>
<feature type="region of interest" description="Disordered" evidence="4">
    <location>
        <begin position="185"/>
        <end position="223"/>
    </location>
</feature>
<feature type="compositionally biased region" description="Polar residues" evidence="4">
    <location>
        <begin position="18"/>
        <end position="28"/>
    </location>
</feature>
<dbReference type="PANTHER" id="PTHR13237:SF8">
    <property type="entry name" value="SOMETHING ABOUT SILENCING PROTEIN 10"/>
    <property type="match status" value="1"/>
</dbReference>
<organism evidence="6 7">
    <name type="scientific">Discostella pseudostelligera</name>
    <dbReference type="NCBI Taxonomy" id="259834"/>
    <lineage>
        <taxon>Eukaryota</taxon>
        <taxon>Sar</taxon>
        <taxon>Stramenopiles</taxon>
        <taxon>Ochrophyta</taxon>
        <taxon>Bacillariophyta</taxon>
        <taxon>Coscinodiscophyceae</taxon>
        <taxon>Thalassiosirophycidae</taxon>
        <taxon>Stephanodiscales</taxon>
        <taxon>Stephanodiscaceae</taxon>
        <taxon>Discostella</taxon>
    </lineage>
</organism>
<feature type="compositionally biased region" description="Basic and acidic residues" evidence="4">
    <location>
        <begin position="43"/>
        <end position="61"/>
    </location>
</feature>
<feature type="compositionally biased region" description="Acidic residues" evidence="4">
    <location>
        <begin position="126"/>
        <end position="137"/>
    </location>
</feature>
<name>A0ABD3MWF4_9STRA</name>
<feature type="compositionally biased region" description="Polar residues" evidence="4">
    <location>
        <begin position="452"/>
        <end position="461"/>
    </location>
</feature>
<evidence type="ECO:0000313" key="6">
    <source>
        <dbReference type="EMBL" id="KAL3768027.1"/>
    </source>
</evidence>
<keyword evidence="3" id="KW-0539">Nucleus</keyword>
<evidence type="ECO:0000256" key="3">
    <source>
        <dbReference type="ARBA" id="ARBA00023242"/>
    </source>
</evidence>
<feature type="region of interest" description="Disordered" evidence="4">
    <location>
        <begin position="588"/>
        <end position="619"/>
    </location>
</feature>
<feature type="compositionally biased region" description="Acidic residues" evidence="4">
    <location>
        <begin position="92"/>
        <end position="111"/>
    </location>
</feature>
<comment type="subcellular location">
    <subcellularLocation>
        <location evidence="1">Nucleus</location>
    </subcellularLocation>
</comment>
<evidence type="ECO:0000256" key="2">
    <source>
        <dbReference type="ARBA" id="ARBA00010979"/>
    </source>
</evidence>
<dbReference type="EMBL" id="JALLBG020000070">
    <property type="protein sequence ID" value="KAL3768027.1"/>
    <property type="molecule type" value="Genomic_DNA"/>
</dbReference>
<feature type="compositionally biased region" description="Low complexity" evidence="4">
    <location>
        <begin position="421"/>
        <end position="431"/>
    </location>
</feature>
<feature type="region of interest" description="Disordered" evidence="4">
    <location>
        <begin position="711"/>
        <end position="730"/>
    </location>
</feature>